<evidence type="ECO:0000313" key="2">
    <source>
        <dbReference type="EMBL" id="SUV66102.1"/>
    </source>
</evidence>
<sequence>MNDRKSNSMSPAARYLRFGVVAVAGVAAGALPSSDVDAQAAPAAAEVAKIEALSDADIYSDYEHEHGIVMTPDGKDDYISYRSAESGRPKPPPPLSNFKPLGNDVVAERIRVEVHGDETLGVYVDSEHRSLTVRDSTIDAYGKPPSVDSPDYYGAAAVYAGTLNIENSTVHHNYAAQPFEDAVGVGVTSLGDKAILNVTDSEVSGARGAVIGWGGGRSDIYRFGPAWFGLRAVRRNVRHLQR</sequence>
<proteinExistence type="predicted"/>
<gene>
    <name evidence="2" type="ORF">NCTC10911_03147</name>
</gene>
<reference evidence="2 3" key="1">
    <citation type="submission" date="2018-06" db="EMBL/GenBank/DDBJ databases">
        <authorList>
            <consortium name="Pathogen Informatics"/>
            <person name="Doyle S."/>
        </authorList>
    </citation>
    <scope>NUCLEOTIDE SEQUENCE [LARGE SCALE GENOMIC DNA]</scope>
    <source>
        <strain evidence="2 3">NCTC10911</strain>
    </source>
</reference>
<evidence type="ECO:0000256" key="1">
    <source>
        <dbReference type="SAM" id="MobiDB-lite"/>
    </source>
</evidence>
<name>A0A381A5W4_BORPT</name>
<dbReference type="Proteomes" id="UP000255014">
    <property type="component" value="Unassembled WGS sequence"/>
</dbReference>
<dbReference type="SUPFAM" id="SSF51126">
    <property type="entry name" value="Pectin lyase-like"/>
    <property type="match status" value="1"/>
</dbReference>
<dbReference type="InterPro" id="IPR012332">
    <property type="entry name" value="Autotransporter_pectin_lyase_C"/>
</dbReference>
<protein>
    <submittedName>
        <fullName evidence="2">Uncharacterized protein</fullName>
    </submittedName>
</protein>
<dbReference type="EMBL" id="UFTT01000002">
    <property type="protein sequence ID" value="SUV66102.1"/>
    <property type="molecule type" value="Genomic_DNA"/>
</dbReference>
<dbReference type="InterPro" id="IPR011050">
    <property type="entry name" value="Pectin_lyase_fold/virulence"/>
</dbReference>
<feature type="region of interest" description="Disordered" evidence="1">
    <location>
        <begin position="73"/>
        <end position="100"/>
    </location>
</feature>
<organism evidence="2 3">
    <name type="scientific">Bordetella pertussis</name>
    <dbReference type="NCBI Taxonomy" id="520"/>
    <lineage>
        <taxon>Bacteria</taxon>
        <taxon>Pseudomonadati</taxon>
        <taxon>Pseudomonadota</taxon>
        <taxon>Betaproteobacteria</taxon>
        <taxon>Burkholderiales</taxon>
        <taxon>Alcaligenaceae</taxon>
        <taxon>Bordetella</taxon>
    </lineage>
</organism>
<dbReference type="AlphaFoldDB" id="A0A381A5W4"/>
<dbReference type="Gene3D" id="2.160.20.20">
    <property type="match status" value="1"/>
</dbReference>
<evidence type="ECO:0000313" key="3">
    <source>
        <dbReference type="Proteomes" id="UP000255014"/>
    </source>
</evidence>
<accession>A0A381A5W4</accession>